<keyword evidence="3" id="KW-1185">Reference proteome</keyword>
<feature type="domain" description="YpoC-like" evidence="1">
    <location>
        <begin position="53"/>
        <end position="138"/>
    </location>
</feature>
<accession>A0A5C7F3Q2</accession>
<organism evidence="2 3">
    <name type="scientific">Alkalicoccus halolimnae</name>
    <dbReference type="NCBI Taxonomy" id="1667239"/>
    <lineage>
        <taxon>Bacteria</taxon>
        <taxon>Bacillati</taxon>
        <taxon>Bacillota</taxon>
        <taxon>Bacilli</taxon>
        <taxon>Bacillales</taxon>
        <taxon>Bacillaceae</taxon>
        <taxon>Alkalicoccus</taxon>
    </lineage>
</organism>
<protein>
    <recommendedName>
        <fullName evidence="1">YpoC-like domain-containing protein</fullName>
    </recommendedName>
</protein>
<dbReference type="EMBL" id="CP144914">
    <property type="protein sequence ID" value="WWD81504.1"/>
    <property type="molecule type" value="Genomic_DNA"/>
</dbReference>
<proteinExistence type="predicted"/>
<dbReference type="OrthoDB" id="2360594at2"/>
<dbReference type="AlphaFoldDB" id="A0A5C7F3Q2"/>
<evidence type="ECO:0000313" key="3">
    <source>
        <dbReference type="Proteomes" id="UP000321816"/>
    </source>
</evidence>
<dbReference type="Pfam" id="PF21747">
    <property type="entry name" value="YpoC"/>
    <property type="match status" value="1"/>
</dbReference>
<dbReference type="KEGG" id="ahal:FTX54_008195"/>
<dbReference type="RefSeq" id="WP_147804754.1">
    <property type="nucleotide sequence ID" value="NZ_CP144914.1"/>
</dbReference>
<evidence type="ECO:0000259" key="1">
    <source>
        <dbReference type="Pfam" id="PF21747"/>
    </source>
</evidence>
<reference evidence="2 3" key="1">
    <citation type="submission" date="2024-01" db="EMBL/GenBank/DDBJ databases">
        <title>Complete Genome Sequence of Alkalicoccus halolimnae BZ-SZ-XJ29T, a Moderately Halophilic Bacterium Isolated from a Salt Lake.</title>
        <authorList>
            <person name="Zhao B."/>
        </authorList>
    </citation>
    <scope>NUCLEOTIDE SEQUENCE [LARGE SCALE GENOMIC DNA]</scope>
    <source>
        <strain evidence="2 3">BZ-SZ-XJ29</strain>
    </source>
</reference>
<dbReference type="Proteomes" id="UP000321816">
    <property type="component" value="Chromosome"/>
</dbReference>
<sequence length="149" mass="17709">MKVPFSYFPGPFYNEKDTISKVEAPWYETSHSNYFSEDIMGMAVTEDRQLLFDTFYKEWEKEGKPAGKKWLSRFLQLYHWMDGVHVTGTAEAVEYIQFHAAAPWNAGDRLQFIYEHPEHFSRKITLQQMIKEAKPKLRIHYKLKLSHNS</sequence>
<evidence type="ECO:0000313" key="2">
    <source>
        <dbReference type="EMBL" id="WWD81504.1"/>
    </source>
</evidence>
<gene>
    <name evidence="2" type="ORF">FTX54_008195</name>
</gene>
<name>A0A5C7F3Q2_9BACI</name>
<dbReference type="InterPro" id="IPR048427">
    <property type="entry name" value="YpoC"/>
</dbReference>